<keyword evidence="3" id="KW-1133">Transmembrane helix</keyword>
<dbReference type="Pfam" id="PF01124">
    <property type="entry name" value="MAPEG"/>
    <property type="match status" value="1"/>
</dbReference>
<sequence length="163" mass="17810">MAPNLAVISIPAYYILSVVPHSFALNIACGGDISKFDNRNPRSSTYIASLKEKLSPEQFAKFERCESAHKNNLESFPLFASAVIIGLLADGVGKGGILTGKSVSAETLRFVYSFLAVRLAYNVAYVTTRRNKYTLLRSGLWVAGLALVGEQFYRAARILGEQV</sequence>
<dbReference type="InterPro" id="IPR001129">
    <property type="entry name" value="Membr-assoc_MAPEG"/>
</dbReference>
<dbReference type="AlphaFoldDB" id="A0A8K0L2M0"/>
<keyword evidence="2" id="KW-0812">Transmembrane</keyword>
<evidence type="ECO:0000256" key="4">
    <source>
        <dbReference type="ARBA" id="ARBA00023136"/>
    </source>
</evidence>
<accession>A0A8K0L2M0</accession>
<dbReference type="PANTHER" id="PTHR35371">
    <property type="entry name" value="INNER MEMBRANE PROTEIN"/>
    <property type="match status" value="1"/>
</dbReference>
<dbReference type="OrthoDB" id="2122304at2759"/>
<dbReference type="Proteomes" id="UP000809789">
    <property type="component" value="Unassembled WGS sequence"/>
</dbReference>
<organism evidence="5 6">
    <name type="scientific">Elsinoe batatas</name>
    <dbReference type="NCBI Taxonomy" id="2601811"/>
    <lineage>
        <taxon>Eukaryota</taxon>
        <taxon>Fungi</taxon>
        <taxon>Dikarya</taxon>
        <taxon>Ascomycota</taxon>
        <taxon>Pezizomycotina</taxon>
        <taxon>Dothideomycetes</taxon>
        <taxon>Dothideomycetidae</taxon>
        <taxon>Myriangiales</taxon>
        <taxon>Elsinoaceae</taxon>
        <taxon>Elsinoe</taxon>
    </lineage>
</organism>
<evidence type="ECO:0000313" key="5">
    <source>
        <dbReference type="EMBL" id="KAG8627967.1"/>
    </source>
</evidence>
<dbReference type="GO" id="GO:0016020">
    <property type="term" value="C:membrane"/>
    <property type="evidence" value="ECO:0007669"/>
    <property type="project" value="UniProtKB-SubCell"/>
</dbReference>
<keyword evidence="4" id="KW-0472">Membrane</keyword>
<dbReference type="SUPFAM" id="SSF161084">
    <property type="entry name" value="MAPEG domain-like"/>
    <property type="match status" value="1"/>
</dbReference>
<proteinExistence type="predicted"/>
<dbReference type="EMBL" id="JAESVG020000004">
    <property type="protein sequence ID" value="KAG8627967.1"/>
    <property type="molecule type" value="Genomic_DNA"/>
</dbReference>
<comment type="subcellular location">
    <subcellularLocation>
        <location evidence="1">Membrane</location>
    </subcellularLocation>
</comment>
<dbReference type="Gene3D" id="1.20.120.550">
    <property type="entry name" value="Membrane associated eicosanoid/glutathione metabolism-like domain"/>
    <property type="match status" value="1"/>
</dbReference>
<evidence type="ECO:0000256" key="2">
    <source>
        <dbReference type="ARBA" id="ARBA00022692"/>
    </source>
</evidence>
<comment type="caution">
    <text evidence="5">The sequence shown here is derived from an EMBL/GenBank/DDBJ whole genome shotgun (WGS) entry which is preliminary data.</text>
</comment>
<gene>
    <name evidence="5" type="ORF">KVT40_003840</name>
</gene>
<reference evidence="5" key="1">
    <citation type="submission" date="2021-07" db="EMBL/GenBank/DDBJ databases">
        <title>Elsinoe batatas strain:CRI-CJ2 Genome sequencing and assembly.</title>
        <authorList>
            <person name="Huang L."/>
        </authorList>
    </citation>
    <scope>NUCLEOTIDE SEQUENCE</scope>
    <source>
        <strain evidence="5">CRI-CJ2</strain>
    </source>
</reference>
<keyword evidence="6" id="KW-1185">Reference proteome</keyword>
<dbReference type="InterPro" id="IPR023352">
    <property type="entry name" value="MAPEG-like_dom_sf"/>
</dbReference>
<evidence type="ECO:0000256" key="3">
    <source>
        <dbReference type="ARBA" id="ARBA00022989"/>
    </source>
</evidence>
<dbReference type="PANTHER" id="PTHR35371:SF1">
    <property type="entry name" value="BLR7753 PROTEIN"/>
    <property type="match status" value="1"/>
</dbReference>
<name>A0A8K0L2M0_9PEZI</name>
<evidence type="ECO:0000256" key="1">
    <source>
        <dbReference type="ARBA" id="ARBA00004370"/>
    </source>
</evidence>
<evidence type="ECO:0000313" key="6">
    <source>
        <dbReference type="Proteomes" id="UP000809789"/>
    </source>
</evidence>
<protein>
    <submittedName>
        <fullName evidence="5">Uncharacterized protein</fullName>
    </submittedName>
</protein>